<evidence type="ECO:0000256" key="1">
    <source>
        <dbReference type="ARBA" id="ARBA00022679"/>
    </source>
</evidence>
<dbReference type="CDD" id="cd16917">
    <property type="entry name" value="HATPase_UhpB-NarQ-NarX-like"/>
    <property type="match status" value="1"/>
</dbReference>
<sequence length="362" mass="39770">MTSPAASPLHDDPSGPFPSLPQILRISRGLVHAMFIVLFFIAVVTDPQWPALFLGAWYCLVCVQRRVYPPGVRWAWWAVLAALWAWCVALSSQYLWLLFPIVIYAMGVGRCWWSRLVAAAASWAVVLIPATTPAQVIGPAIGTVVAILGFGAYEALRREAEYYSDLARRLQATQHQLIRAETEAAREAERSRWSREVHDTLAQGFNSIVLFAQAEQAQPGTQAQRIEAIARENLKQARALVQGKIRTSKLEELARGAGDHGVEVTISGEAPQELQEPIERIVREALNNVVKHSGATHAQVTITPWPEAVSVDIHDNGRGWDGSEGTGITGMRARVAEVGGRFSIESTDGTTVSAYIPRRAHD</sequence>
<dbReference type="PIRSF" id="PIRSF037434">
    <property type="entry name" value="STHK_ChrS"/>
    <property type="match status" value="1"/>
</dbReference>
<dbReference type="Gene3D" id="3.30.565.10">
    <property type="entry name" value="Histidine kinase-like ATPase, C-terminal domain"/>
    <property type="match status" value="1"/>
</dbReference>
<feature type="coiled-coil region" evidence="4">
    <location>
        <begin position="153"/>
        <end position="190"/>
    </location>
</feature>
<dbReference type="InterPro" id="IPR050482">
    <property type="entry name" value="Sensor_HK_TwoCompSys"/>
</dbReference>
<dbReference type="InterPro" id="IPR017205">
    <property type="entry name" value="Sig_transdc_His_kinase_ChrS"/>
</dbReference>
<feature type="transmembrane region" description="Helical" evidence="5">
    <location>
        <begin position="111"/>
        <end position="130"/>
    </location>
</feature>
<evidence type="ECO:0000313" key="7">
    <source>
        <dbReference type="EMBL" id="PFG27269.1"/>
    </source>
</evidence>
<dbReference type="GO" id="GO:0000155">
    <property type="term" value="F:phosphorelay sensor kinase activity"/>
    <property type="evidence" value="ECO:0007669"/>
    <property type="project" value="InterPro"/>
</dbReference>
<gene>
    <name evidence="7" type="ORF">ATK06_0320</name>
</gene>
<evidence type="ECO:0000313" key="8">
    <source>
        <dbReference type="Proteomes" id="UP000221653"/>
    </source>
</evidence>
<accession>A0A2A9DMY8</accession>
<keyword evidence="3" id="KW-0902">Two-component regulatory system</keyword>
<dbReference type="Pfam" id="PF02518">
    <property type="entry name" value="HATPase_c"/>
    <property type="match status" value="1"/>
</dbReference>
<dbReference type="Pfam" id="PF07730">
    <property type="entry name" value="HisKA_3"/>
    <property type="match status" value="1"/>
</dbReference>
<reference evidence="7 8" key="1">
    <citation type="submission" date="2017-10" db="EMBL/GenBank/DDBJ databases">
        <title>Sequencing the genomes of 1000 actinobacteria strains.</title>
        <authorList>
            <person name="Klenk H.-P."/>
        </authorList>
    </citation>
    <scope>NUCLEOTIDE SEQUENCE [LARGE SCALE GENOMIC DNA]</scope>
    <source>
        <strain evidence="7 8">DSM 20688</strain>
    </source>
</reference>
<evidence type="ECO:0000256" key="2">
    <source>
        <dbReference type="ARBA" id="ARBA00022777"/>
    </source>
</evidence>
<protein>
    <submittedName>
        <fullName evidence="7">Signal transduction histidine kinase</fullName>
    </submittedName>
</protein>
<name>A0A2A9DMY8_9CORY</name>
<dbReference type="PANTHER" id="PTHR24421:SF63">
    <property type="entry name" value="SENSOR HISTIDINE KINASE DESK"/>
    <property type="match status" value="1"/>
</dbReference>
<keyword evidence="5" id="KW-0812">Transmembrane</keyword>
<proteinExistence type="predicted"/>
<dbReference type="EMBL" id="PDJF01000001">
    <property type="protein sequence ID" value="PFG27269.1"/>
    <property type="molecule type" value="Genomic_DNA"/>
</dbReference>
<dbReference type="InterPro" id="IPR036890">
    <property type="entry name" value="HATPase_C_sf"/>
</dbReference>
<dbReference type="GO" id="GO:0046983">
    <property type="term" value="F:protein dimerization activity"/>
    <property type="evidence" value="ECO:0007669"/>
    <property type="project" value="InterPro"/>
</dbReference>
<dbReference type="Gene3D" id="1.20.5.1930">
    <property type="match status" value="1"/>
</dbReference>
<comment type="caution">
    <text evidence="7">The sequence shown here is derived from an EMBL/GenBank/DDBJ whole genome shotgun (WGS) entry which is preliminary data.</text>
</comment>
<dbReference type="InterPro" id="IPR003594">
    <property type="entry name" value="HATPase_dom"/>
</dbReference>
<evidence type="ECO:0000259" key="6">
    <source>
        <dbReference type="SMART" id="SM00387"/>
    </source>
</evidence>
<dbReference type="OrthoDB" id="144293at2"/>
<keyword evidence="2 7" id="KW-0418">Kinase</keyword>
<dbReference type="GO" id="GO:0016020">
    <property type="term" value="C:membrane"/>
    <property type="evidence" value="ECO:0007669"/>
    <property type="project" value="InterPro"/>
</dbReference>
<dbReference type="SMART" id="SM00387">
    <property type="entry name" value="HATPase_c"/>
    <property type="match status" value="1"/>
</dbReference>
<organism evidence="7 8">
    <name type="scientific">Corynebacterium renale</name>
    <dbReference type="NCBI Taxonomy" id="1724"/>
    <lineage>
        <taxon>Bacteria</taxon>
        <taxon>Bacillati</taxon>
        <taxon>Actinomycetota</taxon>
        <taxon>Actinomycetes</taxon>
        <taxon>Mycobacteriales</taxon>
        <taxon>Corynebacteriaceae</taxon>
        <taxon>Corynebacterium</taxon>
    </lineage>
</organism>
<feature type="transmembrane region" description="Helical" evidence="5">
    <location>
        <begin position="136"/>
        <end position="156"/>
    </location>
</feature>
<dbReference type="AlphaFoldDB" id="A0A2A9DMY8"/>
<keyword evidence="8" id="KW-1185">Reference proteome</keyword>
<dbReference type="PANTHER" id="PTHR24421">
    <property type="entry name" value="NITRATE/NITRITE SENSOR PROTEIN NARX-RELATED"/>
    <property type="match status" value="1"/>
</dbReference>
<dbReference type="STRING" id="1724.GCA_001044175_01603"/>
<dbReference type="RefSeq" id="WP_143341370.1">
    <property type="nucleotide sequence ID" value="NZ_LDYE01000006.1"/>
</dbReference>
<dbReference type="SUPFAM" id="SSF55874">
    <property type="entry name" value="ATPase domain of HSP90 chaperone/DNA topoisomerase II/histidine kinase"/>
    <property type="match status" value="1"/>
</dbReference>
<evidence type="ECO:0000256" key="3">
    <source>
        <dbReference type="ARBA" id="ARBA00023012"/>
    </source>
</evidence>
<feature type="transmembrane region" description="Helical" evidence="5">
    <location>
        <begin position="74"/>
        <end position="99"/>
    </location>
</feature>
<evidence type="ECO:0000256" key="4">
    <source>
        <dbReference type="SAM" id="Coils"/>
    </source>
</evidence>
<keyword evidence="1" id="KW-0808">Transferase</keyword>
<feature type="domain" description="Histidine kinase/HSP90-like ATPase" evidence="6">
    <location>
        <begin position="273"/>
        <end position="360"/>
    </location>
</feature>
<dbReference type="Proteomes" id="UP000221653">
    <property type="component" value="Unassembled WGS sequence"/>
</dbReference>
<evidence type="ECO:0000256" key="5">
    <source>
        <dbReference type="SAM" id="Phobius"/>
    </source>
</evidence>
<dbReference type="InterPro" id="IPR011712">
    <property type="entry name" value="Sig_transdc_His_kin_sub3_dim/P"/>
</dbReference>
<keyword evidence="5" id="KW-1133">Transmembrane helix</keyword>
<keyword evidence="5" id="KW-0472">Membrane</keyword>
<keyword evidence="4" id="KW-0175">Coiled coil</keyword>